<organism evidence="3 4">
    <name type="scientific">Ostreococcus lucimarinus (strain CCE9901)</name>
    <dbReference type="NCBI Taxonomy" id="436017"/>
    <lineage>
        <taxon>Eukaryota</taxon>
        <taxon>Viridiplantae</taxon>
        <taxon>Chlorophyta</taxon>
        <taxon>Mamiellophyceae</taxon>
        <taxon>Mamiellales</taxon>
        <taxon>Bathycoccaceae</taxon>
        <taxon>Ostreococcus</taxon>
    </lineage>
</organism>
<dbReference type="GO" id="GO:0005634">
    <property type="term" value="C:nucleus"/>
    <property type="evidence" value="ECO:0007669"/>
    <property type="project" value="TreeGrafter"/>
</dbReference>
<reference evidence="3 4" key="1">
    <citation type="journal article" date="2007" name="Proc. Natl. Acad. Sci. U.S.A.">
        <title>The tiny eukaryote Ostreococcus provides genomic insights into the paradox of plankton speciation.</title>
        <authorList>
            <person name="Palenik B."/>
            <person name="Grimwood J."/>
            <person name="Aerts A."/>
            <person name="Rouze P."/>
            <person name="Salamov A."/>
            <person name="Putnam N."/>
            <person name="Dupont C."/>
            <person name="Jorgensen R."/>
            <person name="Derelle E."/>
            <person name="Rombauts S."/>
            <person name="Zhou K."/>
            <person name="Otillar R."/>
            <person name="Merchant S.S."/>
            <person name="Podell S."/>
            <person name="Gaasterland T."/>
            <person name="Napoli C."/>
            <person name="Gendler K."/>
            <person name="Manuell A."/>
            <person name="Tai V."/>
            <person name="Vallon O."/>
            <person name="Piganeau G."/>
            <person name="Jancek S."/>
            <person name="Heijde M."/>
            <person name="Jabbari K."/>
            <person name="Bowler C."/>
            <person name="Lohr M."/>
            <person name="Robbens S."/>
            <person name="Werner G."/>
            <person name="Dubchak I."/>
            <person name="Pazour G.J."/>
            <person name="Ren Q."/>
            <person name="Paulsen I."/>
            <person name="Delwiche C."/>
            <person name="Schmutz J."/>
            <person name="Rokhsar D."/>
            <person name="Van de Peer Y."/>
            <person name="Moreau H."/>
            <person name="Grigoriev I.V."/>
        </authorList>
    </citation>
    <scope>NUCLEOTIDE SEQUENCE [LARGE SCALE GENOMIC DNA]</scope>
    <source>
        <strain evidence="3 4">CCE9901</strain>
    </source>
</reference>
<feature type="compositionally biased region" description="Low complexity" evidence="1">
    <location>
        <begin position="55"/>
        <end position="65"/>
    </location>
</feature>
<dbReference type="GO" id="GO:0006325">
    <property type="term" value="P:chromatin organization"/>
    <property type="evidence" value="ECO:0007669"/>
    <property type="project" value="TreeGrafter"/>
</dbReference>
<dbReference type="Proteomes" id="UP000001568">
    <property type="component" value="Chromosome 1"/>
</dbReference>
<dbReference type="InterPro" id="IPR014840">
    <property type="entry name" value="HRD"/>
</dbReference>
<evidence type="ECO:0000313" key="3">
    <source>
        <dbReference type="EMBL" id="ABO94149.1"/>
    </source>
</evidence>
<feature type="domain" description="Hpc2-related" evidence="2">
    <location>
        <begin position="193"/>
        <end position="242"/>
    </location>
</feature>
<keyword evidence="4" id="KW-1185">Reference proteome</keyword>
<dbReference type="eggNOG" id="ENOG502QRNW">
    <property type="taxonomic scope" value="Eukaryota"/>
</dbReference>
<sequence length="530" mass="58579">MTPARRGGGSPAAPRRLVQLLDVDGEDVPCVNYKKLLREQSGETRASAEKEAKQKSATATASEAAMKSPKSLLESGGAGGGGHMAAVIRRIEALYQGGPGNASSDDEEDDDEDGSEEDSEEDEDDEGDEEGESGEEGEGDDDELGESGDEEDSGSEMEDPDDKPTMTPNGTQRIEQPPAAKSSEEKKGKPAKKKKQAKRKRDVDWYDVDDDFIDDDELDEYFEDDGLKTKHSGFFINKGELQKVDEEGRTPVKHVAMTSDDKPPAKKEKPAPAKMVEWTEETKKTLRKAVTTYGKRWQMILDCGEYPELKSYSTHRMRKQWDAMEKDLQALGIDIVIPKVPPKPPSMMNVKETDDDEEEEEGEEDGLSTPRRSQHAAAVVNSSSQKTKSSNATASRGAANLDVTDPRHPEARKKIVDGKAAEFAKIKALVDKQCETIRESERIKTGVATSESYTFEWTKEIAELMFVTLVRIFFATSKATAGAVWKEVVELWPKDFHMDEQTLRKKHTSVQKKKTAAEKQAIIGLPDDAS</sequence>
<evidence type="ECO:0000313" key="4">
    <source>
        <dbReference type="Proteomes" id="UP000001568"/>
    </source>
</evidence>
<feature type="compositionally biased region" description="Basic residues" evidence="1">
    <location>
        <begin position="189"/>
        <end position="200"/>
    </location>
</feature>
<dbReference type="OrthoDB" id="10521244at2759"/>
<feature type="compositionally biased region" description="Basic and acidic residues" evidence="1">
    <location>
        <begin position="39"/>
        <end position="54"/>
    </location>
</feature>
<feature type="compositionally biased region" description="Basic and acidic residues" evidence="1">
    <location>
        <begin position="259"/>
        <end position="271"/>
    </location>
</feature>
<dbReference type="OMA" id="PCVNYKK"/>
<feature type="region of interest" description="Disordered" evidence="1">
    <location>
        <begin position="39"/>
        <end position="205"/>
    </location>
</feature>
<evidence type="ECO:0000256" key="1">
    <source>
        <dbReference type="SAM" id="MobiDB-lite"/>
    </source>
</evidence>
<dbReference type="HOGENOM" id="CLU_514270_0_0_1"/>
<dbReference type="KEGG" id="olu:OSTLU_28929"/>
<protein>
    <recommendedName>
        <fullName evidence="2">Hpc2-related domain-containing protein</fullName>
    </recommendedName>
</protein>
<feature type="compositionally biased region" description="Polar residues" evidence="1">
    <location>
        <begin position="380"/>
        <end position="394"/>
    </location>
</feature>
<feature type="region of interest" description="Disordered" evidence="1">
    <location>
        <begin position="256"/>
        <end position="275"/>
    </location>
</feature>
<name>A4RR87_OSTLU</name>
<dbReference type="Gramene" id="ABO94149">
    <property type="protein sequence ID" value="ABO94149"/>
    <property type="gene ID" value="OSTLU_28929"/>
</dbReference>
<feature type="region of interest" description="Disordered" evidence="1">
    <location>
        <begin position="337"/>
        <end position="410"/>
    </location>
</feature>
<dbReference type="PANTHER" id="PTHR21669">
    <property type="entry name" value="CAPZ-INTERACTING PROTEIN AND RELATED PROTEINS"/>
    <property type="match status" value="1"/>
</dbReference>
<dbReference type="RefSeq" id="XP_001415857.1">
    <property type="nucleotide sequence ID" value="XM_001415820.1"/>
</dbReference>
<dbReference type="Pfam" id="PF08729">
    <property type="entry name" value="HUN"/>
    <property type="match status" value="1"/>
</dbReference>
<proteinExistence type="predicted"/>
<gene>
    <name evidence="3" type="ORF">OSTLU_28929</name>
</gene>
<accession>A4RR87</accession>
<feature type="compositionally biased region" description="Acidic residues" evidence="1">
    <location>
        <begin position="353"/>
        <end position="366"/>
    </location>
</feature>
<evidence type="ECO:0000259" key="2">
    <source>
        <dbReference type="Pfam" id="PF08729"/>
    </source>
</evidence>
<dbReference type="AlphaFoldDB" id="A4RR87"/>
<dbReference type="GeneID" id="4999545"/>
<dbReference type="PANTHER" id="PTHR21669:SF28">
    <property type="entry name" value="YEMANUCLEIN"/>
    <property type="match status" value="1"/>
</dbReference>
<dbReference type="EMBL" id="CP000581">
    <property type="protein sequence ID" value="ABO94149.1"/>
    <property type="molecule type" value="Genomic_DNA"/>
</dbReference>
<feature type="compositionally biased region" description="Acidic residues" evidence="1">
    <location>
        <begin position="104"/>
        <end position="161"/>
    </location>
</feature>